<proteinExistence type="predicted"/>
<evidence type="ECO:0000313" key="1">
    <source>
        <dbReference type="EMBL" id="GGA80843.1"/>
    </source>
</evidence>
<evidence type="ECO:0000313" key="2">
    <source>
        <dbReference type="Proteomes" id="UP000619743"/>
    </source>
</evidence>
<dbReference type="EMBL" id="BMDX01000011">
    <property type="protein sequence ID" value="GGA80843.1"/>
    <property type="molecule type" value="Genomic_DNA"/>
</dbReference>
<gene>
    <name evidence="1" type="ORF">GCM10011369_23510</name>
</gene>
<dbReference type="Proteomes" id="UP000619743">
    <property type="component" value="Unassembled WGS sequence"/>
</dbReference>
<protein>
    <submittedName>
        <fullName evidence="1">Uncharacterized protein</fullName>
    </submittedName>
</protein>
<organism evidence="1 2">
    <name type="scientific">Neiella marina</name>
    <dbReference type="NCBI Taxonomy" id="508461"/>
    <lineage>
        <taxon>Bacteria</taxon>
        <taxon>Pseudomonadati</taxon>
        <taxon>Pseudomonadota</taxon>
        <taxon>Gammaproteobacteria</taxon>
        <taxon>Alteromonadales</taxon>
        <taxon>Echinimonadaceae</taxon>
        <taxon>Neiella</taxon>
    </lineage>
</organism>
<sequence>MDLITYVPNLQAFRTALPDIVADESHPLHNYVQRIDPEYQFNKGTHTPVHYNGNESLSVCRNVPRDAFDGQTIIQVLGEVVNKEYVFDSEQTESTYDRVWGPLEVTYIDDNGDQQTHTRPPKMGVFA</sequence>
<dbReference type="AlphaFoldDB" id="A0A8J2U5Y6"/>
<comment type="caution">
    <text evidence="1">The sequence shown here is derived from an EMBL/GenBank/DDBJ whole genome shotgun (WGS) entry which is preliminary data.</text>
</comment>
<name>A0A8J2U5Y6_9GAMM</name>
<reference evidence="2" key="1">
    <citation type="journal article" date="2019" name="Int. J. Syst. Evol. Microbiol.">
        <title>The Global Catalogue of Microorganisms (GCM) 10K type strain sequencing project: providing services to taxonomists for standard genome sequencing and annotation.</title>
        <authorList>
            <consortium name="The Broad Institute Genomics Platform"/>
            <consortium name="The Broad Institute Genome Sequencing Center for Infectious Disease"/>
            <person name="Wu L."/>
            <person name="Ma J."/>
        </authorList>
    </citation>
    <scope>NUCLEOTIDE SEQUENCE [LARGE SCALE GENOMIC DNA]</scope>
    <source>
        <strain evidence="2">CGMCC 1.10130</strain>
    </source>
</reference>
<dbReference type="RefSeq" id="WP_188708239.1">
    <property type="nucleotide sequence ID" value="NZ_BMDX01000011.1"/>
</dbReference>
<accession>A0A8J2U5Y6</accession>
<keyword evidence="2" id="KW-1185">Reference proteome</keyword>